<accession>N9DRV0</accession>
<comment type="caution">
    <text evidence="1">The sequence shown here is derived from an EMBL/GenBank/DDBJ whole genome shotgun (WGS) entry which is preliminary data.</text>
</comment>
<sequence length="88" mass="10433">MRIDIFAQAEMNDEAQHQAERFSMKNMQKLKIKKEHAKACSFFCRKLLSYDSNENFSSNIMMQLDYDVEFTSVAKRTIWQTNFCAVYS</sequence>
<evidence type="ECO:0000313" key="1">
    <source>
        <dbReference type="EMBL" id="ENV83203.1"/>
    </source>
</evidence>
<dbReference type="EMBL" id="APQD01000011">
    <property type="protein sequence ID" value="ENV83203.1"/>
    <property type="molecule type" value="Genomic_DNA"/>
</dbReference>
<reference evidence="1 2" key="1">
    <citation type="submission" date="2013-02" db="EMBL/GenBank/DDBJ databases">
        <title>The Genome Sequence of Acinetobacter bouvetii CIP 107468.</title>
        <authorList>
            <consortium name="The Broad Institute Genome Sequencing Platform"/>
            <consortium name="The Broad Institute Genome Sequencing Center for Infectious Disease"/>
            <person name="Cerqueira G."/>
            <person name="Feldgarden M."/>
            <person name="Courvalin P."/>
            <person name="Perichon B."/>
            <person name="Grillot-Courvalin C."/>
            <person name="Clermont D."/>
            <person name="Rocha E."/>
            <person name="Yoon E.-J."/>
            <person name="Nemec A."/>
            <person name="Walker B."/>
            <person name="Young S.K."/>
            <person name="Zeng Q."/>
            <person name="Gargeya S."/>
            <person name="Fitzgerald M."/>
            <person name="Haas B."/>
            <person name="Abouelleil A."/>
            <person name="Alvarado L."/>
            <person name="Arachchi H.M."/>
            <person name="Berlin A.M."/>
            <person name="Chapman S.B."/>
            <person name="Dewar J."/>
            <person name="Goldberg J."/>
            <person name="Griggs A."/>
            <person name="Gujja S."/>
            <person name="Hansen M."/>
            <person name="Howarth C."/>
            <person name="Imamovic A."/>
            <person name="Larimer J."/>
            <person name="McCowan C."/>
            <person name="Murphy C."/>
            <person name="Neiman D."/>
            <person name="Pearson M."/>
            <person name="Priest M."/>
            <person name="Roberts A."/>
            <person name="Saif S."/>
            <person name="Shea T."/>
            <person name="Sisk P."/>
            <person name="Sykes S."/>
            <person name="Wortman J."/>
            <person name="Nusbaum C."/>
            <person name="Birren B."/>
        </authorList>
    </citation>
    <scope>NUCLEOTIDE SEQUENCE [LARGE SCALE GENOMIC DNA]</scope>
    <source>
        <strain evidence="1 2">CIP 107468</strain>
    </source>
</reference>
<proteinExistence type="predicted"/>
<protein>
    <submittedName>
        <fullName evidence="1">Uncharacterized protein</fullName>
    </submittedName>
</protein>
<gene>
    <name evidence="1" type="ORF">F941_01299</name>
</gene>
<name>N9DRV0_9GAMM</name>
<organism evidence="1 2">
    <name type="scientific">Acinetobacter bouvetii DSM 14964 = CIP 107468</name>
    <dbReference type="NCBI Taxonomy" id="1120925"/>
    <lineage>
        <taxon>Bacteria</taxon>
        <taxon>Pseudomonadati</taxon>
        <taxon>Pseudomonadota</taxon>
        <taxon>Gammaproteobacteria</taxon>
        <taxon>Moraxellales</taxon>
        <taxon>Moraxellaceae</taxon>
        <taxon>Acinetobacter</taxon>
    </lineage>
</organism>
<dbReference type="AlphaFoldDB" id="N9DRV0"/>
<evidence type="ECO:0000313" key="2">
    <source>
        <dbReference type="Proteomes" id="UP000018460"/>
    </source>
</evidence>
<keyword evidence="2" id="KW-1185">Reference proteome</keyword>
<dbReference type="Proteomes" id="UP000018460">
    <property type="component" value="Unassembled WGS sequence"/>
</dbReference>